<keyword evidence="2" id="KW-1185">Reference proteome</keyword>
<dbReference type="InterPro" id="IPR036515">
    <property type="entry name" value="Transposase_17_sf"/>
</dbReference>
<dbReference type="KEGG" id="mgot:MgSA37_00476"/>
<organism evidence="1 2">
    <name type="scientific">Mucilaginibacter gotjawali</name>
    <dbReference type="NCBI Taxonomy" id="1550579"/>
    <lineage>
        <taxon>Bacteria</taxon>
        <taxon>Pseudomonadati</taxon>
        <taxon>Bacteroidota</taxon>
        <taxon>Sphingobacteriia</taxon>
        <taxon>Sphingobacteriales</taxon>
        <taxon>Sphingobacteriaceae</taxon>
        <taxon>Mucilaginibacter</taxon>
    </lineage>
</organism>
<name>A0A125T232_9SPHI</name>
<dbReference type="EMBL" id="AP017313">
    <property type="protein sequence ID" value="BAU52321.1"/>
    <property type="molecule type" value="Genomic_DNA"/>
</dbReference>
<dbReference type="GO" id="GO:0004803">
    <property type="term" value="F:transposase activity"/>
    <property type="evidence" value="ECO:0007669"/>
    <property type="project" value="InterPro"/>
</dbReference>
<accession>A0A125T232</accession>
<sequence length="45" mass="5171">MDQKLDYIHYNPIVAGWVDEPEHYLYSSARDYAGGKGLIDIILMV</sequence>
<dbReference type="RefSeq" id="WP_157750387.1">
    <property type="nucleotide sequence ID" value="NZ_AP017313.1"/>
</dbReference>
<dbReference type="GO" id="GO:0006313">
    <property type="term" value="P:DNA transposition"/>
    <property type="evidence" value="ECO:0007669"/>
    <property type="project" value="InterPro"/>
</dbReference>
<dbReference type="OrthoDB" id="9788881at2"/>
<reference evidence="1 2" key="1">
    <citation type="submission" date="2015-12" db="EMBL/GenBank/DDBJ databases">
        <title>Genome sequence of Mucilaginibacter gotjawali.</title>
        <authorList>
            <person name="Lee J.S."/>
            <person name="Lee K.C."/>
            <person name="Kim K.K."/>
            <person name="Lee B.W."/>
        </authorList>
    </citation>
    <scope>NUCLEOTIDE SEQUENCE [LARGE SCALE GENOMIC DNA]</scope>
    <source>
        <strain evidence="1 2">SA3-7</strain>
    </source>
</reference>
<dbReference type="Gene3D" id="3.30.70.1290">
    <property type="entry name" value="Transposase IS200-like"/>
    <property type="match status" value="1"/>
</dbReference>
<dbReference type="GO" id="GO:0003677">
    <property type="term" value="F:DNA binding"/>
    <property type="evidence" value="ECO:0007669"/>
    <property type="project" value="InterPro"/>
</dbReference>
<gene>
    <name evidence="1" type="ORF">MgSA37_00476</name>
</gene>
<proteinExistence type="predicted"/>
<dbReference type="Proteomes" id="UP000218263">
    <property type="component" value="Chromosome"/>
</dbReference>
<evidence type="ECO:0000313" key="2">
    <source>
        <dbReference type="Proteomes" id="UP000218263"/>
    </source>
</evidence>
<protein>
    <submittedName>
        <fullName evidence="1">Uncharacterized protein</fullName>
    </submittedName>
</protein>
<evidence type="ECO:0000313" key="1">
    <source>
        <dbReference type="EMBL" id="BAU52321.1"/>
    </source>
</evidence>
<dbReference type="AlphaFoldDB" id="A0A125T232"/>